<reference evidence="1" key="1">
    <citation type="submission" date="2011-11" db="EMBL/GenBank/DDBJ databases">
        <title>The Genome Sequence of Fusarium oxysporum PHW808.</title>
        <authorList>
            <consortium name="The Broad Institute Genome Sequencing Platform"/>
            <person name="Ma L.-J."/>
            <person name="Gale L.R."/>
            <person name="Schwartz D.C."/>
            <person name="Zhou S."/>
            <person name="Corby-Kistler H."/>
            <person name="Young S.K."/>
            <person name="Zeng Q."/>
            <person name="Gargeya S."/>
            <person name="Fitzgerald M."/>
            <person name="Haas B."/>
            <person name="Abouelleil A."/>
            <person name="Alvarado L."/>
            <person name="Arachchi H.M."/>
            <person name="Berlin A."/>
            <person name="Brown A."/>
            <person name="Chapman S.B."/>
            <person name="Chen Z."/>
            <person name="Dunbar C."/>
            <person name="Freedman E."/>
            <person name="Gearin G."/>
            <person name="Goldberg J."/>
            <person name="Griggs A."/>
            <person name="Gujja S."/>
            <person name="Heiman D."/>
            <person name="Howarth C."/>
            <person name="Larson L."/>
            <person name="Lui A."/>
            <person name="MacDonald P.J.P."/>
            <person name="Montmayeur A."/>
            <person name="Murphy C."/>
            <person name="Neiman D."/>
            <person name="Pearson M."/>
            <person name="Priest M."/>
            <person name="Roberts A."/>
            <person name="Saif S."/>
            <person name="Shea T."/>
            <person name="Shenoy N."/>
            <person name="Sisk P."/>
            <person name="Stolte C."/>
            <person name="Sykes S."/>
            <person name="Wortman J."/>
            <person name="Nusbaum C."/>
            <person name="Birren B."/>
        </authorList>
    </citation>
    <scope>NUCLEOTIDE SEQUENCE [LARGE SCALE GENOMIC DNA]</scope>
    <source>
        <strain evidence="1">54008</strain>
    </source>
</reference>
<evidence type="ECO:0000313" key="1">
    <source>
        <dbReference type="EMBL" id="EXL79070.1"/>
    </source>
</evidence>
<sequence>MESDCELGKPKTEINVPSAVASVDIIPCSDVGIVTVGVFNIVVSALEVFRFLEDMLWGRCADDFDKDKEEGREFD</sequence>
<dbReference type="Proteomes" id="UP000030676">
    <property type="component" value="Unassembled WGS sequence"/>
</dbReference>
<proteinExistence type="predicted"/>
<dbReference type="AlphaFoldDB" id="X0I551"/>
<protein>
    <submittedName>
        <fullName evidence="1">Uncharacterized protein</fullName>
    </submittedName>
</protein>
<reference evidence="1" key="2">
    <citation type="submission" date="2012-05" db="EMBL/GenBank/DDBJ databases">
        <title>The Genome Annotation of Fusarium oxysporum PHW808.</title>
        <authorList>
            <consortium name="The Broad Institute Genomics Platform"/>
            <person name="Ma L.-J."/>
            <person name="Corby-Kistler H."/>
            <person name="Broz K."/>
            <person name="Gale L.R."/>
            <person name="Jonkers W."/>
            <person name="O'Donnell K."/>
            <person name="Ploetz R."/>
            <person name="Steinberg C."/>
            <person name="Schwartz D.C."/>
            <person name="VanEtten H."/>
            <person name="Zhou S."/>
            <person name="Young S.K."/>
            <person name="Zeng Q."/>
            <person name="Gargeya S."/>
            <person name="Fitzgerald M."/>
            <person name="Abouelleil A."/>
            <person name="Alvarado L."/>
            <person name="Chapman S.B."/>
            <person name="Gainer-Dewar J."/>
            <person name="Goldberg J."/>
            <person name="Griggs A."/>
            <person name="Gujja S."/>
            <person name="Hansen M."/>
            <person name="Howarth C."/>
            <person name="Imamovic A."/>
            <person name="Ireland A."/>
            <person name="Larimer J."/>
            <person name="McCowan C."/>
            <person name="Murphy C."/>
            <person name="Pearson M."/>
            <person name="Poon T.W."/>
            <person name="Priest M."/>
            <person name="Roberts A."/>
            <person name="Saif S."/>
            <person name="Shea T."/>
            <person name="Sykes S."/>
            <person name="Wortman J."/>
            <person name="Nusbaum C."/>
            <person name="Birren B."/>
        </authorList>
    </citation>
    <scope>NUCLEOTIDE SEQUENCE</scope>
    <source>
        <strain evidence="1">54008</strain>
    </source>
</reference>
<dbReference type="EMBL" id="JH658835">
    <property type="protein sequence ID" value="EXL79070.1"/>
    <property type="molecule type" value="Genomic_DNA"/>
</dbReference>
<accession>X0I551</accession>
<name>X0I551_FUSOX</name>
<dbReference type="HOGENOM" id="CLU_2671114_0_0_1"/>
<organism evidence="1">
    <name type="scientific">Fusarium oxysporum f. sp. conglutinans race 2 54008</name>
    <dbReference type="NCBI Taxonomy" id="1089457"/>
    <lineage>
        <taxon>Eukaryota</taxon>
        <taxon>Fungi</taxon>
        <taxon>Dikarya</taxon>
        <taxon>Ascomycota</taxon>
        <taxon>Pezizomycotina</taxon>
        <taxon>Sordariomycetes</taxon>
        <taxon>Hypocreomycetidae</taxon>
        <taxon>Hypocreales</taxon>
        <taxon>Nectriaceae</taxon>
        <taxon>Fusarium</taxon>
        <taxon>Fusarium oxysporum species complex</taxon>
    </lineage>
</organism>
<gene>
    <name evidence="1" type="ORF">FOPG_06839</name>
</gene>